<dbReference type="SUPFAM" id="SSF55856">
    <property type="entry name" value="Cytochrome b5-like heme/steroid binding domain"/>
    <property type="match status" value="1"/>
</dbReference>
<accession>A0A4P9ZB70</accession>
<dbReference type="InterPro" id="IPR018506">
    <property type="entry name" value="Cyt_B5_heme-BS"/>
</dbReference>
<dbReference type="Pfam" id="PF00173">
    <property type="entry name" value="Cyt-b5"/>
    <property type="match status" value="1"/>
</dbReference>
<dbReference type="GO" id="GO:0020037">
    <property type="term" value="F:heme binding"/>
    <property type="evidence" value="ECO:0007669"/>
    <property type="project" value="InterPro"/>
</dbReference>
<protein>
    <submittedName>
        <fullName evidence="7">FAD/NAD(P)-binding domain-containing protein</fullName>
    </submittedName>
</protein>
<dbReference type="PROSITE" id="PS50255">
    <property type="entry name" value="CYTOCHROME_B5_2"/>
    <property type="match status" value="1"/>
</dbReference>
<sequence length="511" mass="56468">MHPPNSVIIVGGGLAGLSAAHQAYSSGANVVFLDKQDLLRGNSSKATSHINGALMRTEVGLDIKNSVQQFYQDTLATAKDWGNHALIRVHTYNSANAVHWFQELFQLDLSVVPHLGGHSQPRTHRGKDAKFPGMAITYKLLETLQNLAAEQPERVAILKDTQVFDLVTAASDKSVVTGVKFKNSKTKQRGQLYQKLLLRKYRPDIMDLPSTNGTHATGDGQKILMKNPDVAIDMDKVQLHPTGLIEYDDHVVISSKKLPRFLFLGAEALRGEGRKQADLGNGPFRLVLSSQSYARLIIHIKHYTQRKLMRNMTGAELARRRVADRFGKKFFPTTPFDMEPENTHHVAFIARVLYFTMGGLKIDASIRVIYRDSLAEKPFDGLFAVGEVAGGIHGHNRLGGLSLLECVVFGRLAADQATAFLMKTLSLPPVLSATRRLNQVNLHINPETKSFTVTFSDDATPDNPSDPKDCWVVVKNVVLDVTLFLDSHPGGRESIVNYAGQDASESFDMLH</sequence>
<keyword evidence="3" id="KW-0479">Metal-binding</keyword>
<dbReference type="PROSITE" id="PS00191">
    <property type="entry name" value="CYTOCHROME_B5_1"/>
    <property type="match status" value="1"/>
</dbReference>
<dbReference type="Gene3D" id="3.90.700.10">
    <property type="entry name" value="Succinate dehydrogenase/fumarate reductase flavoprotein, catalytic domain"/>
    <property type="match status" value="2"/>
</dbReference>
<dbReference type="SMART" id="SM01117">
    <property type="entry name" value="Cyt-b5"/>
    <property type="match status" value="1"/>
</dbReference>
<gene>
    <name evidence="7" type="ORF">METBISCDRAFT_27707</name>
</gene>
<dbReference type="PANTHER" id="PTHR43400">
    <property type="entry name" value="FUMARATE REDUCTASE"/>
    <property type="match status" value="1"/>
</dbReference>
<evidence type="ECO:0000256" key="5">
    <source>
        <dbReference type="ARBA" id="ARBA00023004"/>
    </source>
</evidence>
<dbReference type="OrthoDB" id="10254877at2759"/>
<dbReference type="PRINTS" id="PR00363">
    <property type="entry name" value="CYTOCHROMEB5"/>
</dbReference>
<evidence type="ECO:0000313" key="7">
    <source>
        <dbReference type="EMBL" id="RKP30066.1"/>
    </source>
</evidence>
<evidence type="ECO:0000313" key="8">
    <source>
        <dbReference type="Proteomes" id="UP000268321"/>
    </source>
</evidence>
<dbReference type="Proteomes" id="UP000268321">
    <property type="component" value="Unassembled WGS sequence"/>
</dbReference>
<evidence type="ECO:0000259" key="6">
    <source>
        <dbReference type="PROSITE" id="PS50255"/>
    </source>
</evidence>
<organism evidence="7 8">
    <name type="scientific">Metschnikowia bicuspidata</name>
    <dbReference type="NCBI Taxonomy" id="27322"/>
    <lineage>
        <taxon>Eukaryota</taxon>
        <taxon>Fungi</taxon>
        <taxon>Dikarya</taxon>
        <taxon>Ascomycota</taxon>
        <taxon>Saccharomycotina</taxon>
        <taxon>Pichiomycetes</taxon>
        <taxon>Metschnikowiaceae</taxon>
        <taxon>Metschnikowia</taxon>
    </lineage>
</organism>
<dbReference type="Pfam" id="PF00890">
    <property type="entry name" value="FAD_binding_2"/>
    <property type="match status" value="1"/>
</dbReference>
<dbReference type="InterPro" id="IPR036400">
    <property type="entry name" value="Cyt_B5-like_heme/steroid_sf"/>
</dbReference>
<dbReference type="InterPro" id="IPR036188">
    <property type="entry name" value="FAD/NAD-bd_sf"/>
</dbReference>
<reference evidence="8" key="1">
    <citation type="journal article" date="2018" name="Nat. Microbiol.">
        <title>Leveraging single-cell genomics to expand the fungal tree of life.</title>
        <authorList>
            <person name="Ahrendt S.R."/>
            <person name="Quandt C.A."/>
            <person name="Ciobanu D."/>
            <person name="Clum A."/>
            <person name="Salamov A."/>
            <person name="Andreopoulos B."/>
            <person name="Cheng J.F."/>
            <person name="Woyke T."/>
            <person name="Pelin A."/>
            <person name="Henrissat B."/>
            <person name="Reynolds N.K."/>
            <person name="Benny G.L."/>
            <person name="Smith M.E."/>
            <person name="James T.Y."/>
            <person name="Grigoriev I.V."/>
        </authorList>
    </citation>
    <scope>NUCLEOTIDE SEQUENCE [LARGE SCALE GENOMIC DNA]</scope>
    <source>
        <strain evidence="8">Baker2002</strain>
    </source>
</reference>
<dbReference type="InterPro" id="IPR003953">
    <property type="entry name" value="FAD-dep_OxRdtase_2_FAD-bd"/>
</dbReference>
<dbReference type="SUPFAM" id="SSF51905">
    <property type="entry name" value="FAD/NAD(P)-binding domain"/>
    <property type="match status" value="1"/>
</dbReference>
<dbReference type="SUPFAM" id="SSF56425">
    <property type="entry name" value="Succinate dehydrogenase/fumarate reductase flavoprotein, catalytic domain"/>
    <property type="match status" value="1"/>
</dbReference>
<name>A0A4P9ZB70_9ASCO</name>
<evidence type="ECO:0000256" key="2">
    <source>
        <dbReference type="ARBA" id="ARBA00022630"/>
    </source>
</evidence>
<keyword evidence="8" id="KW-1185">Reference proteome</keyword>
<dbReference type="GO" id="GO:0046872">
    <property type="term" value="F:metal ion binding"/>
    <property type="evidence" value="ECO:0007669"/>
    <property type="project" value="UniProtKB-KW"/>
</dbReference>
<dbReference type="EMBL" id="ML004467">
    <property type="protein sequence ID" value="RKP30066.1"/>
    <property type="molecule type" value="Genomic_DNA"/>
</dbReference>
<dbReference type="PANTHER" id="PTHR43400:SF1">
    <property type="entry name" value="FUMARATE REDUCTASE"/>
    <property type="match status" value="1"/>
</dbReference>
<dbReference type="Gene3D" id="3.10.120.10">
    <property type="entry name" value="Cytochrome b5-like heme/steroid binding domain"/>
    <property type="match status" value="1"/>
</dbReference>
<keyword evidence="5" id="KW-0408">Iron</keyword>
<proteinExistence type="predicted"/>
<evidence type="ECO:0000256" key="1">
    <source>
        <dbReference type="ARBA" id="ARBA00022617"/>
    </source>
</evidence>
<keyword evidence="4" id="KW-0560">Oxidoreductase</keyword>
<feature type="domain" description="Cytochrome b5 heme-binding" evidence="6">
    <location>
        <begin position="452"/>
        <end position="511"/>
    </location>
</feature>
<dbReference type="InterPro" id="IPR050315">
    <property type="entry name" value="FAD-oxidoreductase_2"/>
</dbReference>
<evidence type="ECO:0000256" key="4">
    <source>
        <dbReference type="ARBA" id="ARBA00023002"/>
    </source>
</evidence>
<dbReference type="InterPro" id="IPR027477">
    <property type="entry name" value="Succ_DH/fumarate_Rdtase_cat_sf"/>
</dbReference>
<dbReference type="AlphaFoldDB" id="A0A4P9ZB70"/>
<dbReference type="InterPro" id="IPR001199">
    <property type="entry name" value="Cyt_B5-like_heme/steroid-bd"/>
</dbReference>
<dbReference type="GO" id="GO:0016491">
    <property type="term" value="F:oxidoreductase activity"/>
    <property type="evidence" value="ECO:0007669"/>
    <property type="project" value="UniProtKB-KW"/>
</dbReference>
<evidence type="ECO:0000256" key="3">
    <source>
        <dbReference type="ARBA" id="ARBA00022723"/>
    </source>
</evidence>
<keyword evidence="1" id="KW-0349">Heme</keyword>
<dbReference type="Gene3D" id="3.50.50.60">
    <property type="entry name" value="FAD/NAD(P)-binding domain"/>
    <property type="match status" value="2"/>
</dbReference>
<keyword evidence="2" id="KW-0285">Flavoprotein</keyword>